<dbReference type="OrthoDB" id="1898716at2759"/>
<dbReference type="GeneID" id="101503680"/>
<keyword evidence="2" id="KW-0805">Transcription regulation</keyword>
<feature type="domain" description="MADS-box" evidence="7">
    <location>
        <begin position="1"/>
        <end position="61"/>
    </location>
</feature>
<dbReference type="GO" id="GO:0045944">
    <property type="term" value="P:positive regulation of transcription by RNA polymerase II"/>
    <property type="evidence" value="ECO:0007669"/>
    <property type="project" value="InterPro"/>
</dbReference>
<evidence type="ECO:0000256" key="6">
    <source>
        <dbReference type="SAM" id="Coils"/>
    </source>
</evidence>
<organism evidence="9 10">
    <name type="scientific">Cicer arietinum</name>
    <name type="common">Chickpea</name>
    <name type="synonym">Garbanzo</name>
    <dbReference type="NCBI Taxonomy" id="3827"/>
    <lineage>
        <taxon>Eukaryota</taxon>
        <taxon>Viridiplantae</taxon>
        <taxon>Streptophyta</taxon>
        <taxon>Embryophyta</taxon>
        <taxon>Tracheophyta</taxon>
        <taxon>Spermatophyta</taxon>
        <taxon>Magnoliopsida</taxon>
        <taxon>eudicotyledons</taxon>
        <taxon>Gunneridae</taxon>
        <taxon>Pentapetalae</taxon>
        <taxon>rosids</taxon>
        <taxon>fabids</taxon>
        <taxon>Fabales</taxon>
        <taxon>Fabaceae</taxon>
        <taxon>Papilionoideae</taxon>
        <taxon>50 kb inversion clade</taxon>
        <taxon>NPAAA clade</taxon>
        <taxon>Hologalegina</taxon>
        <taxon>IRL clade</taxon>
        <taxon>Cicereae</taxon>
        <taxon>Cicer</taxon>
    </lineage>
</organism>
<evidence type="ECO:0000256" key="1">
    <source>
        <dbReference type="ARBA" id="ARBA00004123"/>
    </source>
</evidence>
<evidence type="ECO:0000313" key="10">
    <source>
        <dbReference type="RefSeq" id="XP_004490236.1"/>
    </source>
</evidence>
<dbReference type="GO" id="GO:0000977">
    <property type="term" value="F:RNA polymerase II transcription regulatory region sequence-specific DNA binding"/>
    <property type="evidence" value="ECO:0007669"/>
    <property type="project" value="InterPro"/>
</dbReference>
<keyword evidence="6" id="KW-0175">Coiled coil</keyword>
<evidence type="ECO:0000256" key="3">
    <source>
        <dbReference type="ARBA" id="ARBA00023125"/>
    </source>
</evidence>
<dbReference type="KEGG" id="cam:101503680"/>
<evidence type="ECO:0000259" key="8">
    <source>
        <dbReference type="PROSITE" id="PS51297"/>
    </source>
</evidence>
<dbReference type="CDD" id="cd00265">
    <property type="entry name" value="MADS_MEF2_like"/>
    <property type="match status" value="1"/>
</dbReference>
<dbReference type="eggNOG" id="KOG0014">
    <property type="taxonomic scope" value="Eukaryota"/>
</dbReference>
<feature type="domain" description="K-box" evidence="8">
    <location>
        <begin position="88"/>
        <end position="178"/>
    </location>
</feature>
<dbReference type="Pfam" id="PF01486">
    <property type="entry name" value="K-box"/>
    <property type="match status" value="1"/>
</dbReference>
<dbReference type="GO" id="GO:0046983">
    <property type="term" value="F:protein dimerization activity"/>
    <property type="evidence" value="ECO:0007669"/>
    <property type="project" value="InterPro"/>
</dbReference>
<evidence type="ECO:0000313" key="9">
    <source>
        <dbReference type="Proteomes" id="UP000087171"/>
    </source>
</evidence>
<protein>
    <submittedName>
        <fullName evidence="10">Truncated transcription factor CAULIFLOWER A-like</fullName>
    </submittedName>
</protein>
<dbReference type="PaxDb" id="3827-XP_004490236.1"/>
<dbReference type="PROSITE" id="PS50066">
    <property type="entry name" value="MADS_BOX_2"/>
    <property type="match status" value="1"/>
</dbReference>
<dbReference type="InterPro" id="IPR002487">
    <property type="entry name" value="TF_Kbox"/>
</dbReference>
<dbReference type="AlphaFoldDB" id="A0A1S2XJD9"/>
<reference evidence="9" key="1">
    <citation type="journal article" date="2013" name="Nat. Biotechnol.">
        <title>Draft genome sequence of chickpea (Cicer arietinum) provides a resource for trait improvement.</title>
        <authorList>
            <person name="Varshney R.K."/>
            <person name="Song C."/>
            <person name="Saxena R.K."/>
            <person name="Azam S."/>
            <person name="Yu S."/>
            <person name="Sharpe A.G."/>
            <person name="Cannon S."/>
            <person name="Baek J."/>
            <person name="Rosen B.D."/>
            <person name="Tar'an B."/>
            <person name="Millan T."/>
            <person name="Zhang X."/>
            <person name="Ramsay L.D."/>
            <person name="Iwata A."/>
            <person name="Wang Y."/>
            <person name="Nelson W."/>
            <person name="Farmer A.D."/>
            <person name="Gaur P.M."/>
            <person name="Soderlund C."/>
            <person name="Penmetsa R.V."/>
            <person name="Xu C."/>
            <person name="Bharti A.K."/>
            <person name="He W."/>
            <person name="Winter P."/>
            <person name="Zhao S."/>
            <person name="Hane J.K."/>
            <person name="Carrasquilla-Garcia N."/>
            <person name="Condie J.A."/>
            <person name="Upadhyaya H.D."/>
            <person name="Luo M.C."/>
            <person name="Thudi M."/>
            <person name="Gowda C.L."/>
            <person name="Singh N.P."/>
            <person name="Lichtenzveig J."/>
            <person name="Gali K.K."/>
            <person name="Rubio J."/>
            <person name="Nadarajan N."/>
            <person name="Dolezel J."/>
            <person name="Bansal K.C."/>
            <person name="Xu X."/>
            <person name="Edwards D."/>
            <person name="Zhang G."/>
            <person name="Kahl G."/>
            <person name="Gil J."/>
            <person name="Singh K.B."/>
            <person name="Datta S.K."/>
            <person name="Jackson S.A."/>
            <person name="Wang J."/>
            <person name="Cook D.R."/>
        </authorList>
    </citation>
    <scope>NUCLEOTIDE SEQUENCE [LARGE SCALE GENOMIC DNA]</scope>
    <source>
        <strain evidence="9">cv. CDC Frontier</strain>
    </source>
</reference>
<keyword evidence="5" id="KW-0539">Nucleus</keyword>
<name>A0A1S2XJD9_CICAR</name>
<dbReference type="PRINTS" id="PR00404">
    <property type="entry name" value="MADSDOMAIN"/>
</dbReference>
<dbReference type="PROSITE" id="PS00350">
    <property type="entry name" value="MADS_BOX_1"/>
    <property type="match status" value="1"/>
</dbReference>
<dbReference type="SUPFAM" id="SSF55455">
    <property type="entry name" value="SRF-like"/>
    <property type="match status" value="1"/>
</dbReference>
<dbReference type="GO" id="GO:0003700">
    <property type="term" value="F:DNA-binding transcription factor activity"/>
    <property type="evidence" value="ECO:0007669"/>
    <property type="project" value="InterPro"/>
</dbReference>
<dbReference type="PANTHER" id="PTHR48019">
    <property type="entry name" value="SERUM RESPONSE FACTOR HOMOLOG"/>
    <property type="match status" value="1"/>
</dbReference>
<dbReference type="InterPro" id="IPR002100">
    <property type="entry name" value="TF_MADSbox"/>
</dbReference>
<keyword evidence="4" id="KW-0804">Transcription</keyword>
<evidence type="ECO:0000256" key="4">
    <source>
        <dbReference type="ARBA" id="ARBA00023163"/>
    </source>
</evidence>
<dbReference type="PROSITE" id="PS51297">
    <property type="entry name" value="K_BOX"/>
    <property type="match status" value="1"/>
</dbReference>
<dbReference type="InterPro" id="IPR036879">
    <property type="entry name" value="TF_MADSbox_sf"/>
</dbReference>
<dbReference type="RefSeq" id="XP_004490236.1">
    <property type="nucleotide sequence ID" value="XM_004490179.3"/>
</dbReference>
<accession>A0A1S2XJD9</accession>
<feature type="coiled-coil region" evidence="6">
    <location>
        <begin position="88"/>
        <end position="115"/>
    </location>
</feature>
<sequence length="237" mass="27669">MGRSKVQLKRIENKINRQVTFSKRRTGLLKKANEISVLCDAEVALIVFSHNGKLFEYSTDSCMEKILERHERYGYAERLLVTNDSETQENWSIEYTRLKAKIDLLQRNHRQYLGEDLASMSLKELQCLEQQLDTGLKSIRTRRNQVLYEAISELQKKEKGIQEQNNMLTKEIKEKEKAVAQEAAAQWDQPNYRVDTSFLLQDPLPVLNMGGNYREGAQELGRNELDLTLEPQYYYNS</sequence>
<gene>
    <name evidence="10" type="primary">LOC101503680</name>
</gene>
<evidence type="ECO:0000256" key="5">
    <source>
        <dbReference type="ARBA" id="ARBA00023242"/>
    </source>
</evidence>
<evidence type="ECO:0000256" key="2">
    <source>
        <dbReference type="ARBA" id="ARBA00023015"/>
    </source>
</evidence>
<dbReference type="Proteomes" id="UP000087171">
    <property type="component" value="Chromosome Ca2"/>
</dbReference>
<feature type="coiled-coil region" evidence="6">
    <location>
        <begin position="151"/>
        <end position="185"/>
    </location>
</feature>
<dbReference type="Gene3D" id="3.40.1810.10">
    <property type="entry name" value="Transcription factor, MADS-box"/>
    <property type="match status" value="1"/>
</dbReference>
<dbReference type="GO" id="GO:0005634">
    <property type="term" value="C:nucleus"/>
    <property type="evidence" value="ECO:0007669"/>
    <property type="project" value="UniProtKB-SubCell"/>
</dbReference>
<comment type="subcellular location">
    <subcellularLocation>
        <location evidence="1">Nucleus</location>
    </subcellularLocation>
</comment>
<proteinExistence type="predicted"/>
<dbReference type="InterPro" id="IPR050142">
    <property type="entry name" value="MADS-box/MEF2_TF"/>
</dbReference>
<dbReference type="Pfam" id="PF00319">
    <property type="entry name" value="SRF-TF"/>
    <property type="match status" value="1"/>
</dbReference>
<dbReference type="STRING" id="3827.A0A1S2XJD9"/>
<keyword evidence="3" id="KW-0238">DNA-binding</keyword>
<dbReference type="SMART" id="SM00432">
    <property type="entry name" value="MADS"/>
    <property type="match status" value="1"/>
</dbReference>
<evidence type="ECO:0000259" key="7">
    <source>
        <dbReference type="PROSITE" id="PS50066"/>
    </source>
</evidence>
<dbReference type="FunFam" id="3.40.1810.10:FF:000003">
    <property type="entry name" value="MADS-box transcription factor MADS-MC"/>
    <property type="match status" value="1"/>
</dbReference>
<dbReference type="InterPro" id="IPR033896">
    <property type="entry name" value="MEF2-like_N"/>
</dbReference>
<reference evidence="10" key="2">
    <citation type="submission" date="2025-08" db="UniProtKB">
        <authorList>
            <consortium name="RefSeq"/>
        </authorList>
    </citation>
    <scope>IDENTIFICATION</scope>
    <source>
        <tissue evidence="10">Etiolated seedlings</tissue>
    </source>
</reference>
<keyword evidence="9" id="KW-1185">Reference proteome</keyword>